<evidence type="ECO:0000259" key="7">
    <source>
        <dbReference type="Pfam" id="PF06429"/>
    </source>
</evidence>
<keyword evidence="6" id="KW-0975">Bacterial flagellum</keyword>
<evidence type="ECO:0000256" key="3">
    <source>
        <dbReference type="ARBA" id="ARBA00009677"/>
    </source>
</evidence>
<dbReference type="KEGG" id="naf:GQ61_03410"/>
<gene>
    <name evidence="9" type="ORF">GQ61_03410</name>
</gene>
<dbReference type="PANTHER" id="PTHR30033:SF1">
    <property type="entry name" value="FLAGELLAR HOOK-ASSOCIATED PROTEIN 1"/>
    <property type="match status" value="1"/>
</dbReference>
<dbReference type="InterPro" id="IPR053927">
    <property type="entry name" value="FlgK_helical"/>
</dbReference>
<keyword evidence="5" id="KW-0964">Secreted</keyword>
<keyword evidence="10" id="KW-1185">Reference proteome</keyword>
<evidence type="ECO:0000313" key="9">
    <source>
        <dbReference type="EMBL" id="ARN84527.1"/>
    </source>
</evidence>
<dbReference type="OrthoDB" id="7181295at2"/>
<accession>A0A1W6N3Q8</accession>
<dbReference type="EMBL" id="CP008743">
    <property type="protein sequence ID" value="ARN84527.1"/>
    <property type="molecule type" value="Genomic_DNA"/>
</dbReference>
<name>A0A1W6N3Q8_9PROT</name>
<dbReference type="GO" id="GO:0005576">
    <property type="term" value="C:extracellular region"/>
    <property type="evidence" value="ECO:0007669"/>
    <property type="project" value="UniProtKB-SubCell"/>
</dbReference>
<protein>
    <recommendedName>
        <fullName evidence="4">Flagellar hook-associated protein 1</fullName>
    </recommendedName>
</protein>
<evidence type="ECO:0000259" key="8">
    <source>
        <dbReference type="Pfam" id="PF22638"/>
    </source>
</evidence>
<dbReference type="STRING" id="1414854.GQ61_03410"/>
<dbReference type="Pfam" id="PF06429">
    <property type="entry name" value="Flg_bbr_C"/>
    <property type="match status" value="1"/>
</dbReference>
<dbReference type="AlphaFoldDB" id="A0A1W6N3Q8"/>
<evidence type="ECO:0000256" key="4">
    <source>
        <dbReference type="ARBA" id="ARBA00016244"/>
    </source>
</evidence>
<evidence type="ECO:0000256" key="1">
    <source>
        <dbReference type="ARBA" id="ARBA00004365"/>
    </source>
</evidence>
<sequence length="616" mass="65842">MVDVITGSGITSALRRGLEGIIASGARNSITAKNIANANTEGYTRKISTLVTTEGGGVIAGAPQRMVDEVRVANLQSQTSDVEYLNVKSSYLKNIEQQIGQPGTGGSLGEYMSQLSQSMSTLATSPNSPSKAIDTINNATLVAGKINQFANFIQANRSQADQQIAFSINEANAAISEIHQLNHRIVQDKVNKLDCTDLEDKRQVAINALAEKLNIISAEQDNGAIFIYTENMRTIVDSAATARTFTYVPTGAITASTVYPGGIPPIQFNGADVTMEITSGELAGLISLRDVDLPNLQANLDTLTVNLRDQMNALHNRGTGITGQRVMQGNRAIPTPLTTNFQGTGQLRIAVIDNTNGSFVEQQVIDLTAMGVVTMDNFRTALVAGLNNVDATWQPDGAGNSLLNLAINNNSPNNGNYGIALVSIPRVNEADAIENTTGQHISDFFDLNAFFKTGTRVTNDGNPSITGLSQLLQVRSDLLTNNGLLARGKLNQSIAIPLPTEAIKAGDGEIISAMSLKLNQSIPINASPNIPARTQSLIDFAGSIIATNSQIAKNTYDDLEMQNGIKQQMMGEIGAQSGVNFSEEITDMLQNQFLYSMSTQIVKTAREMMSALLDIK</sequence>
<evidence type="ECO:0000256" key="5">
    <source>
        <dbReference type="ARBA" id="ARBA00022525"/>
    </source>
</evidence>
<dbReference type="GO" id="GO:0005198">
    <property type="term" value="F:structural molecule activity"/>
    <property type="evidence" value="ECO:0007669"/>
    <property type="project" value="InterPro"/>
</dbReference>
<organism evidence="9 10">
    <name type="scientific">Candidatus Nucleicultrix amoebiphila FS5</name>
    <dbReference type="NCBI Taxonomy" id="1414854"/>
    <lineage>
        <taxon>Bacteria</taxon>
        <taxon>Pseudomonadati</taxon>
        <taxon>Pseudomonadota</taxon>
        <taxon>Alphaproteobacteria</taxon>
        <taxon>Holosporales</taxon>
        <taxon>Candidatus Nucleicultricaceae</taxon>
        <taxon>Candidatus Nucleicultrix</taxon>
    </lineage>
</organism>
<evidence type="ECO:0000313" key="10">
    <source>
        <dbReference type="Proteomes" id="UP000237351"/>
    </source>
</evidence>
<feature type="domain" description="Flagellar hook-associated protein FlgK helical" evidence="8">
    <location>
        <begin position="93"/>
        <end position="324"/>
    </location>
</feature>
<evidence type="ECO:0000256" key="6">
    <source>
        <dbReference type="ARBA" id="ARBA00023143"/>
    </source>
</evidence>
<dbReference type="RefSeq" id="WP_085783950.1">
    <property type="nucleotide sequence ID" value="NZ_CP008743.1"/>
</dbReference>
<dbReference type="Proteomes" id="UP000237351">
    <property type="component" value="Chromosome"/>
</dbReference>
<evidence type="ECO:0000256" key="2">
    <source>
        <dbReference type="ARBA" id="ARBA00004613"/>
    </source>
</evidence>
<dbReference type="PANTHER" id="PTHR30033">
    <property type="entry name" value="FLAGELLAR HOOK-ASSOCIATED PROTEIN 1"/>
    <property type="match status" value="1"/>
</dbReference>
<dbReference type="NCBIfam" id="TIGR02492">
    <property type="entry name" value="flgK_ends"/>
    <property type="match status" value="1"/>
</dbReference>
<dbReference type="Pfam" id="PF22638">
    <property type="entry name" value="FlgK_D1"/>
    <property type="match status" value="1"/>
</dbReference>
<proteinExistence type="inferred from homology"/>
<reference evidence="9 10" key="1">
    <citation type="submission" date="2014-06" db="EMBL/GenBank/DDBJ databases">
        <title>The genome of the endonuclear symbiont Nucleicultrix amoebiphila.</title>
        <authorList>
            <person name="Schulz F."/>
            <person name="Horn M."/>
        </authorList>
    </citation>
    <scope>NUCLEOTIDE SEQUENCE [LARGE SCALE GENOMIC DNA]</scope>
    <source>
        <strain evidence="9 10">FS5</strain>
    </source>
</reference>
<dbReference type="InterPro" id="IPR010930">
    <property type="entry name" value="Flg_bb/hook_C_dom"/>
</dbReference>
<dbReference type="InterPro" id="IPR002371">
    <property type="entry name" value="FlgK"/>
</dbReference>
<dbReference type="GO" id="GO:0044780">
    <property type="term" value="P:bacterial-type flagellum assembly"/>
    <property type="evidence" value="ECO:0007669"/>
    <property type="project" value="InterPro"/>
</dbReference>
<comment type="similarity">
    <text evidence="3">Belongs to the flagella basal body rod proteins family.</text>
</comment>
<dbReference type="GO" id="GO:0009424">
    <property type="term" value="C:bacterial-type flagellum hook"/>
    <property type="evidence" value="ECO:0007669"/>
    <property type="project" value="InterPro"/>
</dbReference>
<feature type="domain" description="Flagellar basal-body/hook protein C-terminal" evidence="7">
    <location>
        <begin position="576"/>
        <end position="614"/>
    </location>
</feature>
<comment type="subcellular location">
    <subcellularLocation>
        <location evidence="1">Bacterial flagellum</location>
    </subcellularLocation>
    <subcellularLocation>
        <location evidence="2">Secreted</location>
    </subcellularLocation>
</comment>